<dbReference type="Proteomes" id="UP001596512">
    <property type="component" value="Unassembled WGS sequence"/>
</dbReference>
<evidence type="ECO:0000313" key="3">
    <source>
        <dbReference type="EMBL" id="MFC7617344.1"/>
    </source>
</evidence>
<proteinExistence type="predicted"/>
<organism evidence="3 4">
    <name type="scientific">Actinokineospora soli</name>
    <dbReference type="NCBI Taxonomy" id="1048753"/>
    <lineage>
        <taxon>Bacteria</taxon>
        <taxon>Bacillati</taxon>
        <taxon>Actinomycetota</taxon>
        <taxon>Actinomycetes</taxon>
        <taxon>Pseudonocardiales</taxon>
        <taxon>Pseudonocardiaceae</taxon>
        <taxon>Actinokineospora</taxon>
    </lineage>
</organism>
<feature type="compositionally biased region" description="Low complexity" evidence="1">
    <location>
        <begin position="114"/>
        <end position="133"/>
    </location>
</feature>
<dbReference type="Pfam" id="PF12146">
    <property type="entry name" value="Hydrolase_4"/>
    <property type="match status" value="1"/>
</dbReference>
<sequence length="201" mass="20937">MPERVVLNADGVEVVGTLHAPPGARAAVALSGPFTGVKDQVTGQYAERIAEAGYAALALDHRGFGESGGRRGHEDTQGKLADLRAAVTFLSTRHDRVGLVGVCLGGGYVMRAAATDPASPRSRASRGRTTARPGSPRAWATRTTGAPWRRSSRATTTSSPPWPPTAGQRPWRATSPTATTAPSARRHRTGATRSPAAPSTP</sequence>
<dbReference type="SUPFAM" id="SSF53474">
    <property type="entry name" value="alpha/beta-Hydrolases"/>
    <property type="match status" value="1"/>
</dbReference>
<keyword evidence="3" id="KW-0378">Hydrolase</keyword>
<reference evidence="4" key="1">
    <citation type="journal article" date="2019" name="Int. J. Syst. Evol. Microbiol.">
        <title>The Global Catalogue of Microorganisms (GCM) 10K type strain sequencing project: providing services to taxonomists for standard genome sequencing and annotation.</title>
        <authorList>
            <consortium name="The Broad Institute Genomics Platform"/>
            <consortium name="The Broad Institute Genome Sequencing Center for Infectious Disease"/>
            <person name="Wu L."/>
            <person name="Ma J."/>
        </authorList>
    </citation>
    <scope>NUCLEOTIDE SEQUENCE [LARGE SCALE GENOMIC DNA]</scope>
    <source>
        <strain evidence="4">JCM 17695</strain>
    </source>
</reference>
<accession>A0ABW2TVH5</accession>
<name>A0ABW2TVH5_9PSEU</name>
<dbReference type="InterPro" id="IPR029058">
    <property type="entry name" value="AB_hydrolase_fold"/>
</dbReference>
<gene>
    <name evidence="3" type="ORF">ACFQV2_31905</name>
</gene>
<feature type="compositionally biased region" description="Low complexity" evidence="1">
    <location>
        <begin position="146"/>
        <end position="183"/>
    </location>
</feature>
<evidence type="ECO:0000313" key="4">
    <source>
        <dbReference type="Proteomes" id="UP001596512"/>
    </source>
</evidence>
<feature type="domain" description="Serine aminopeptidase S33" evidence="2">
    <location>
        <begin position="44"/>
        <end position="118"/>
    </location>
</feature>
<feature type="region of interest" description="Disordered" evidence="1">
    <location>
        <begin position="114"/>
        <end position="201"/>
    </location>
</feature>
<evidence type="ECO:0000259" key="2">
    <source>
        <dbReference type="Pfam" id="PF12146"/>
    </source>
</evidence>
<protein>
    <submittedName>
        <fullName evidence="3">Alpha/beta hydrolase</fullName>
    </submittedName>
</protein>
<dbReference type="InterPro" id="IPR051411">
    <property type="entry name" value="Polyketide_trans_af380"/>
</dbReference>
<dbReference type="GO" id="GO:0016787">
    <property type="term" value="F:hydrolase activity"/>
    <property type="evidence" value="ECO:0007669"/>
    <property type="project" value="UniProtKB-KW"/>
</dbReference>
<evidence type="ECO:0000256" key="1">
    <source>
        <dbReference type="SAM" id="MobiDB-lite"/>
    </source>
</evidence>
<dbReference type="PANTHER" id="PTHR47751:SF1">
    <property type="entry name" value="SUPERFAMILY HYDROLASE, PUTATIVE (AFU_ORTHOLOGUE AFUA_2G16580)-RELATED"/>
    <property type="match status" value="1"/>
</dbReference>
<dbReference type="PANTHER" id="PTHR47751">
    <property type="entry name" value="SUPERFAMILY HYDROLASE, PUTATIVE (AFU_ORTHOLOGUE AFUA_2G16580)-RELATED"/>
    <property type="match status" value="1"/>
</dbReference>
<comment type="caution">
    <text evidence="3">The sequence shown here is derived from an EMBL/GenBank/DDBJ whole genome shotgun (WGS) entry which is preliminary data.</text>
</comment>
<dbReference type="InterPro" id="IPR022742">
    <property type="entry name" value="Hydrolase_4"/>
</dbReference>
<dbReference type="Gene3D" id="3.40.50.1820">
    <property type="entry name" value="alpha/beta hydrolase"/>
    <property type="match status" value="1"/>
</dbReference>
<dbReference type="EMBL" id="JBHTEY010000004">
    <property type="protein sequence ID" value="MFC7617344.1"/>
    <property type="molecule type" value="Genomic_DNA"/>
</dbReference>
<keyword evidence="4" id="KW-1185">Reference proteome</keyword>